<name>U3BXZ4_9VIBR</name>
<dbReference type="Proteomes" id="UP000016567">
    <property type="component" value="Unassembled WGS sequence"/>
</dbReference>
<feature type="compositionally biased region" description="Pro residues" evidence="1">
    <location>
        <begin position="126"/>
        <end position="135"/>
    </location>
</feature>
<accession>U3BXZ4</accession>
<dbReference type="RefSeq" id="WP_021707976.1">
    <property type="nucleotide sequence ID" value="NZ_BATL01000004.1"/>
</dbReference>
<feature type="region of interest" description="Disordered" evidence="1">
    <location>
        <begin position="123"/>
        <end position="144"/>
    </location>
</feature>
<dbReference type="AlphaFoldDB" id="U3BXZ4"/>
<evidence type="ECO:0000313" key="3">
    <source>
        <dbReference type="Proteomes" id="UP000016567"/>
    </source>
</evidence>
<reference evidence="2 3" key="1">
    <citation type="submission" date="2013-09" db="EMBL/GenBank/DDBJ databases">
        <title>Whole genome shotgun sequence of Vibrio azureus NBRC 104587.</title>
        <authorList>
            <person name="Isaki S."/>
            <person name="Hosoyama A."/>
            <person name="Numata M."/>
            <person name="Hashimoto M."/>
            <person name="Hosoyama Y."/>
            <person name="Tsuchikane K."/>
            <person name="Noguchi M."/>
            <person name="Hirakata S."/>
            <person name="Ichikawa N."/>
            <person name="Ohji S."/>
            <person name="Yamazoe A."/>
            <person name="Fujita N."/>
        </authorList>
    </citation>
    <scope>NUCLEOTIDE SEQUENCE [LARGE SCALE GENOMIC DNA]</scope>
    <source>
        <strain evidence="2 3">NBRC 104587</strain>
    </source>
</reference>
<organism evidence="2 3">
    <name type="scientific">Vibrio azureus NBRC 104587</name>
    <dbReference type="NCBI Taxonomy" id="1219077"/>
    <lineage>
        <taxon>Bacteria</taxon>
        <taxon>Pseudomonadati</taxon>
        <taxon>Pseudomonadota</taxon>
        <taxon>Gammaproteobacteria</taxon>
        <taxon>Vibrionales</taxon>
        <taxon>Vibrionaceae</taxon>
        <taxon>Vibrio</taxon>
    </lineage>
</organism>
<evidence type="ECO:0000313" key="2">
    <source>
        <dbReference type="EMBL" id="GAD74194.1"/>
    </source>
</evidence>
<proteinExistence type="predicted"/>
<evidence type="ECO:0000256" key="1">
    <source>
        <dbReference type="SAM" id="MobiDB-lite"/>
    </source>
</evidence>
<protein>
    <submittedName>
        <fullName evidence="2">Uncharacterized protein</fullName>
    </submittedName>
</protein>
<comment type="caution">
    <text evidence="2">The sequence shown here is derived from an EMBL/GenBank/DDBJ whole genome shotgun (WGS) entry which is preliminary data.</text>
</comment>
<keyword evidence="3" id="KW-1185">Reference proteome</keyword>
<sequence length="203" mass="22079">MKVDKLASMFENLARESEGANNSLQVKQTRNVLASSVRERFNMPATRINGSPKLVDIGVKLDSKGRDKKIAFMSELNKKLGSGPVPPQKKEQKKPITEGVIKQNVSSCFENLTTQKIVANVGGTLIPPPPPPPPLSKVSTPKRKGEWAKIDGNVLDKANKEKATNDAANKFKASTYVANHAKVTGSSGMMEELKAKILSRKDN</sequence>
<gene>
    <name evidence="2" type="ORF">VAZ01S_004_00680</name>
</gene>
<dbReference type="EMBL" id="BATL01000004">
    <property type="protein sequence ID" value="GAD74194.1"/>
    <property type="molecule type" value="Genomic_DNA"/>
</dbReference>